<keyword evidence="3" id="KW-0238">DNA-binding</keyword>
<dbReference type="GO" id="GO:0005634">
    <property type="term" value="C:nucleus"/>
    <property type="evidence" value="ECO:0007669"/>
    <property type="project" value="TreeGrafter"/>
</dbReference>
<evidence type="ECO:0000256" key="2">
    <source>
        <dbReference type="ARBA" id="ARBA00023015"/>
    </source>
</evidence>
<feature type="compositionally biased region" description="Basic and acidic residues" evidence="6">
    <location>
        <begin position="337"/>
        <end position="347"/>
    </location>
</feature>
<feature type="compositionally biased region" description="Low complexity" evidence="6">
    <location>
        <begin position="172"/>
        <end position="184"/>
    </location>
</feature>
<dbReference type="GO" id="GO:0003677">
    <property type="term" value="F:DNA binding"/>
    <property type="evidence" value="ECO:0007669"/>
    <property type="project" value="UniProtKB-KW"/>
</dbReference>
<feature type="compositionally biased region" description="Polar residues" evidence="6">
    <location>
        <begin position="1"/>
        <end position="40"/>
    </location>
</feature>
<evidence type="ECO:0000256" key="5">
    <source>
        <dbReference type="ARBA" id="ARBA00023242"/>
    </source>
</evidence>
<feature type="region of interest" description="Disordered" evidence="6">
    <location>
        <begin position="329"/>
        <end position="440"/>
    </location>
</feature>
<dbReference type="InterPro" id="IPR047106">
    <property type="entry name" value="NFIL3-like_bZIP"/>
</dbReference>
<feature type="domain" description="BZIP" evidence="7">
    <location>
        <begin position="62"/>
        <end position="112"/>
    </location>
</feature>
<dbReference type="Proteomes" id="UP001187315">
    <property type="component" value="Unassembled WGS sequence"/>
</dbReference>
<dbReference type="CDD" id="cd14694">
    <property type="entry name" value="bZIP_NFIL3"/>
    <property type="match status" value="1"/>
</dbReference>
<protein>
    <recommendedName>
        <fullName evidence="7">BZIP domain-containing protein</fullName>
    </recommendedName>
</protein>
<evidence type="ECO:0000256" key="3">
    <source>
        <dbReference type="ARBA" id="ARBA00023125"/>
    </source>
</evidence>
<proteinExistence type="inferred from homology"/>
<dbReference type="PROSITE" id="PS50217">
    <property type="entry name" value="BZIP"/>
    <property type="match status" value="1"/>
</dbReference>
<evidence type="ECO:0000313" key="9">
    <source>
        <dbReference type="Proteomes" id="UP001187315"/>
    </source>
</evidence>
<comment type="similarity">
    <text evidence="1">Belongs to the bZIP family. NFIL3 subfamily.</text>
</comment>
<keyword evidence="2" id="KW-0805">Transcription regulation</keyword>
<evidence type="ECO:0000313" key="8">
    <source>
        <dbReference type="EMBL" id="KAK2857334.1"/>
    </source>
</evidence>
<dbReference type="FunFam" id="1.20.5.170:FF:000025">
    <property type="entry name" value="nuclear factor interleukin-3-regulated protein-like"/>
    <property type="match status" value="1"/>
</dbReference>
<dbReference type="PANTHER" id="PTHR15284">
    <property type="entry name" value="NUCLEAR FACTOR INTERLEUKIN-3-REGULATED PROTEIN"/>
    <property type="match status" value="1"/>
</dbReference>
<dbReference type="PANTHER" id="PTHR15284:SF4">
    <property type="entry name" value="E4 BINDING PROTEIN 4-2"/>
    <property type="match status" value="1"/>
</dbReference>
<dbReference type="EMBL" id="JAVHJS010000005">
    <property type="protein sequence ID" value="KAK2857334.1"/>
    <property type="molecule type" value="Genomic_DNA"/>
</dbReference>
<feature type="region of interest" description="Disordered" evidence="6">
    <location>
        <begin position="148"/>
        <end position="201"/>
    </location>
</feature>
<name>A0AA88NHG0_TACVA</name>
<dbReference type="AlphaFoldDB" id="A0AA88NHG0"/>
<sequence length="440" mass="48791">MENGNLSVQTPKTDSDVTANVENENVTSPQITSNTQQDQVTKPKPGVSFRRKREFISVENKDASYWEKRRKNNEAAKRSREKRRINDMVLENRVTALNDENLRLKMELLQLKLRFGLISSASYLEKTQQISSTAGDKHMSEEPNYLLMSSDSSEAEQITLSEGQVSLTKYPSRGSLSDSSDGSSVDCVEPQKDEMKREGSGVHVGRVQNHHRNAQEHHGFHQPASNQRSVILYNSSSYVAKNPADPEQTGSDDPPRSYALETLSEVAQQLASGSLDGPNYQYTKSKTDVHYTLEAHHLREKADPQHQNIYLTDPPALTDMRDHSFLCLNKDASSSDGDPRSSDKEASTDDESPSSSSSETGQSSHSGQNGEKVKTTALPHKLRLKQRAVSTEDSTSLTSVSLTLLQYEQNPRQISDAPEPSPCRGSVRRGSGSRGGRNKK</sequence>
<dbReference type="Pfam" id="PF07716">
    <property type="entry name" value="bZIP_2"/>
    <property type="match status" value="1"/>
</dbReference>
<feature type="compositionally biased region" description="Low complexity" evidence="6">
    <location>
        <begin position="391"/>
        <end position="405"/>
    </location>
</feature>
<dbReference type="SUPFAM" id="SSF57959">
    <property type="entry name" value="Leucine zipper domain"/>
    <property type="match status" value="1"/>
</dbReference>
<evidence type="ECO:0000256" key="4">
    <source>
        <dbReference type="ARBA" id="ARBA00023163"/>
    </source>
</evidence>
<accession>A0AA88NHG0</accession>
<dbReference type="InterPro" id="IPR046347">
    <property type="entry name" value="bZIP_sf"/>
</dbReference>
<evidence type="ECO:0000256" key="6">
    <source>
        <dbReference type="SAM" id="MobiDB-lite"/>
    </source>
</evidence>
<dbReference type="InterPro" id="IPR004827">
    <property type="entry name" value="bZIP"/>
</dbReference>
<comment type="caution">
    <text evidence="8">The sequence shown here is derived from an EMBL/GenBank/DDBJ whole genome shotgun (WGS) entry which is preliminary data.</text>
</comment>
<feature type="region of interest" description="Disordered" evidence="6">
    <location>
        <begin position="1"/>
        <end position="46"/>
    </location>
</feature>
<keyword evidence="9" id="KW-1185">Reference proteome</keyword>
<dbReference type="SMART" id="SM00338">
    <property type="entry name" value="BRLZ"/>
    <property type="match status" value="1"/>
</dbReference>
<dbReference type="InterPro" id="IPR047229">
    <property type="entry name" value="NFIL3-like"/>
</dbReference>
<evidence type="ECO:0000259" key="7">
    <source>
        <dbReference type="PROSITE" id="PS50217"/>
    </source>
</evidence>
<organism evidence="8 9">
    <name type="scientific">Tachysurus vachellii</name>
    <name type="common">Darkbarbel catfish</name>
    <name type="synonym">Pelteobagrus vachellii</name>
    <dbReference type="NCBI Taxonomy" id="175792"/>
    <lineage>
        <taxon>Eukaryota</taxon>
        <taxon>Metazoa</taxon>
        <taxon>Chordata</taxon>
        <taxon>Craniata</taxon>
        <taxon>Vertebrata</taxon>
        <taxon>Euteleostomi</taxon>
        <taxon>Actinopterygii</taxon>
        <taxon>Neopterygii</taxon>
        <taxon>Teleostei</taxon>
        <taxon>Ostariophysi</taxon>
        <taxon>Siluriformes</taxon>
        <taxon>Bagridae</taxon>
        <taxon>Tachysurus</taxon>
    </lineage>
</organism>
<keyword evidence="5" id="KW-0539">Nucleus</keyword>
<evidence type="ECO:0000256" key="1">
    <source>
        <dbReference type="ARBA" id="ARBA00006079"/>
    </source>
</evidence>
<dbReference type="PROSITE" id="PS00036">
    <property type="entry name" value="BZIP_BASIC"/>
    <property type="match status" value="1"/>
</dbReference>
<gene>
    <name evidence="8" type="ORF">Q7C36_005253</name>
</gene>
<feature type="compositionally biased region" description="Polar residues" evidence="6">
    <location>
        <begin position="148"/>
        <end position="169"/>
    </location>
</feature>
<feature type="compositionally biased region" description="Basic and acidic residues" evidence="6">
    <location>
        <begin position="189"/>
        <end position="200"/>
    </location>
</feature>
<feature type="compositionally biased region" description="Low complexity" evidence="6">
    <location>
        <begin position="353"/>
        <end position="368"/>
    </location>
</feature>
<dbReference type="Gene3D" id="1.20.5.170">
    <property type="match status" value="1"/>
</dbReference>
<dbReference type="GO" id="GO:0003700">
    <property type="term" value="F:DNA-binding transcription factor activity"/>
    <property type="evidence" value="ECO:0007669"/>
    <property type="project" value="InterPro"/>
</dbReference>
<reference evidence="8" key="1">
    <citation type="submission" date="2023-08" db="EMBL/GenBank/DDBJ databases">
        <title>Pelteobagrus vachellii genome.</title>
        <authorList>
            <person name="Liu H."/>
        </authorList>
    </citation>
    <scope>NUCLEOTIDE SEQUENCE</scope>
    <source>
        <strain evidence="8">PRFRI_2022a</strain>
        <tissue evidence="8">Muscle</tissue>
    </source>
</reference>
<keyword evidence="4" id="KW-0804">Transcription</keyword>
<dbReference type="GO" id="GO:0007623">
    <property type="term" value="P:circadian rhythm"/>
    <property type="evidence" value="ECO:0007669"/>
    <property type="project" value="TreeGrafter"/>
</dbReference>